<sequence length="254" mass="28584">MNFYSTETVCAITGANRANLRRWLRGGLISENHVNKDWSRHQVDEVLAMMALTAGGATLWQIYQGRHCGLDYSSSGWVARRGDLLRQLELGSDRELARTVRNLAGDYSSDDFVNVLMKPLNRWLRDDTRRGASRRLTRFHEAIVHHSDCVKRASARQQQMPLLLEVVSTGDETEVWLEAIRLSGQGFCVDVDQTSQPMLYGSESRHDHHLLWCGAGISQERMTQFQRGLRSGKPVMLSGPDRSIHPAVAAAKVA</sequence>
<reference evidence="2 3" key="1">
    <citation type="submission" date="2016-10" db="EMBL/GenBank/DDBJ databases">
        <authorList>
            <person name="Varghese N."/>
            <person name="Submissions S."/>
        </authorList>
    </citation>
    <scope>NUCLEOTIDE SEQUENCE [LARGE SCALE GENOMIC DNA]</scope>
    <source>
        <strain evidence="2 3">YR512</strain>
    </source>
</reference>
<proteinExistence type="predicted"/>
<dbReference type="Proteomes" id="UP000198841">
    <property type="component" value="Unassembled WGS sequence"/>
</dbReference>
<dbReference type="Pfam" id="PF22267">
    <property type="entry name" value="MlrA_C"/>
    <property type="match status" value="1"/>
</dbReference>
<keyword evidence="3" id="KW-1185">Reference proteome</keyword>
<protein>
    <recommendedName>
        <fullName evidence="1">Transcriptional regulator MlrA-like C-terminal domain-containing protein</fullName>
    </recommendedName>
</protein>
<evidence type="ECO:0000313" key="2">
    <source>
        <dbReference type="EMBL" id="SFJ28687.1"/>
    </source>
</evidence>
<gene>
    <name evidence="2" type="ORF">SAMN05518863_1019</name>
</gene>
<organism evidence="2 3">
    <name type="scientific">Candidatus Pantoea symbiotica</name>
    <dbReference type="NCBI Taxonomy" id="1884370"/>
    <lineage>
        <taxon>Bacteria</taxon>
        <taxon>Pseudomonadati</taxon>
        <taxon>Pseudomonadota</taxon>
        <taxon>Gammaproteobacteria</taxon>
        <taxon>Enterobacterales</taxon>
        <taxon>Erwiniaceae</taxon>
        <taxon>Pantoea</taxon>
    </lineage>
</organism>
<name>A0A1I3Q5I7_9GAMM</name>
<feature type="domain" description="Transcriptional regulator MlrA-like C-terminal" evidence="1">
    <location>
        <begin position="169"/>
        <end position="232"/>
    </location>
</feature>
<comment type="caution">
    <text evidence="2">The sequence shown here is derived from an EMBL/GenBank/DDBJ whole genome shotgun (WGS) entry which is preliminary data.</text>
</comment>
<evidence type="ECO:0000259" key="1">
    <source>
        <dbReference type="Pfam" id="PF22267"/>
    </source>
</evidence>
<dbReference type="EMBL" id="FOSD01000001">
    <property type="protein sequence ID" value="SFJ28687.1"/>
    <property type="molecule type" value="Genomic_DNA"/>
</dbReference>
<evidence type="ECO:0000313" key="3">
    <source>
        <dbReference type="Proteomes" id="UP000198841"/>
    </source>
</evidence>
<accession>A0A1I3Q5I7</accession>
<dbReference type="InterPro" id="IPR053987">
    <property type="entry name" value="MlrA-like_C"/>
</dbReference>
<dbReference type="RefSeq" id="WP_008104083.1">
    <property type="nucleotide sequence ID" value="NZ_FOSD01000001.1"/>
</dbReference>